<dbReference type="Proteomes" id="UP000749311">
    <property type="component" value="Unassembled WGS sequence"/>
</dbReference>
<dbReference type="RefSeq" id="WP_167170215.1">
    <property type="nucleotide sequence ID" value="NZ_BAAAOO010000009.1"/>
</dbReference>
<sequence length="452" mass="47932">MSTASKPYGINPTRTAVVYLAALFAYTVAVLQRTSFGVVGLEAAQRFSAGASVVSMFVVLQLLVYALGQVPAGLLADRFGSRAVITTGALVMMSGQVILAFTDSVPVAIAGRALVALGDSFTWTPTSRLLPQWFSARWVPLATQMTAILGATGQLLSAFPFAALVHTDGWTTGLLGAAAVGLLAACLAFLCIRNAPAGAVVTTGPRPGGGTRGQLFEVLRQPGTQTAFFGHWVASSWSMNLIMMWGQPFLVQGEGYTPAQAGSLFVWRWAASAASGLVQGYMTGRHPLRRSTLVLIGFVLGAAPWVAVLAWPGQAPYWLLALMCLGSGAAEPGGNVSYDIARTANRKAHTGTATGVVVMGGFISCLVTTWMIGLTLDLLGGGYTRTDFRIAMSTQFVMQGLGLAAFLRARGRARRLDTRTNGTVFLPWRDVIARERQRWRDQHGGDPQASGR</sequence>
<dbReference type="SUPFAM" id="SSF103473">
    <property type="entry name" value="MFS general substrate transporter"/>
    <property type="match status" value="1"/>
</dbReference>
<proteinExistence type="predicted"/>
<dbReference type="InterPro" id="IPR020846">
    <property type="entry name" value="MFS_dom"/>
</dbReference>
<feature type="domain" description="Major facilitator superfamily (MFS) profile" evidence="6">
    <location>
        <begin position="13"/>
        <end position="412"/>
    </location>
</feature>
<reference evidence="7 8" key="1">
    <citation type="submission" date="2020-02" db="EMBL/GenBank/DDBJ databases">
        <title>Sequencing the genomes of 1000 actinobacteria strains.</title>
        <authorList>
            <person name="Klenk H.-P."/>
        </authorList>
    </citation>
    <scope>NUCLEOTIDE SEQUENCE [LARGE SCALE GENOMIC DNA]</scope>
    <source>
        <strain evidence="7 8">DSM 19609</strain>
    </source>
</reference>
<dbReference type="Gene3D" id="1.20.1250.20">
    <property type="entry name" value="MFS general substrate transporter like domains"/>
    <property type="match status" value="2"/>
</dbReference>
<organism evidence="7 8">
    <name type="scientific">Brooklawnia cerclae</name>
    <dbReference type="NCBI Taxonomy" id="349934"/>
    <lineage>
        <taxon>Bacteria</taxon>
        <taxon>Bacillati</taxon>
        <taxon>Actinomycetota</taxon>
        <taxon>Actinomycetes</taxon>
        <taxon>Propionibacteriales</taxon>
        <taxon>Propionibacteriaceae</taxon>
        <taxon>Brooklawnia</taxon>
    </lineage>
</organism>
<dbReference type="CDD" id="cd06174">
    <property type="entry name" value="MFS"/>
    <property type="match status" value="1"/>
</dbReference>
<feature type="transmembrane region" description="Helical" evidence="5">
    <location>
        <begin position="47"/>
        <end position="67"/>
    </location>
</feature>
<dbReference type="PANTHER" id="PTHR11360:SF284">
    <property type="entry name" value="EG:103B4.3 PROTEIN-RELATED"/>
    <property type="match status" value="1"/>
</dbReference>
<feature type="transmembrane region" description="Helical" evidence="5">
    <location>
        <begin position="388"/>
        <end position="407"/>
    </location>
</feature>
<feature type="transmembrane region" description="Helical" evidence="5">
    <location>
        <begin position="292"/>
        <end position="311"/>
    </location>
</feature>
<feature type="transmembrane region" description="Helical" evidence="5">
    <location>
        <begin position="317"/>
        <end position="341"/>
    </location>
</feature>
<evidence type="ECO:0000313" key="7">
    <source>
        <dbReference type="EMBL" id="NIH58240.1"/>
    </source>
</evidence>
<comment type="subcellular location">
    <subcellularLocation>
        <location evidence="1">Cell membrane</location>
        <topology evidence="1">Multi-pass membrane protein</topology>
    </subcellularLocation>
</comment>
<evidence type="ECO:0000256" key="4">
    <source>
        <dbReference type="ARBA" id="ARBA00023136"/>
    </source>
</evidence>
<dbReference type="PANTHER" id="PTHR11360">
    <property type="entry name" value="MONOCARBOXYLATE TRANSPORTER"/>
    <property type="match status" value="1"/>
</dbReference>
<evidence type="ECO:0000256" key="3">
    <source>
        <dbReference type="ARBA" id="ARBA00022989"/>
    </source>
</evidence>
<evidence type="ECO:0000256" key="5">
    <source>
        <dbReference type="SAM" id="Phobius"/>
    </source>
</evidence>
<evidence type="ECO:0000259" key="6">
    <source>
        <dbReference type="PROSITE" id="PS50850"/>
    </source>
</evidence>
<keyword evidence="8" id="KW-1185">Reference proteome</keyword>
<keyword evidence="4 5" id="KW-0472">Membrane</keyword>
<feature type="transmembrane region" description="Helical" evidence="5">
    <location>
        <begin position="16"/>
        <end position="35"/>
    </location>
</feature>
<name>A0ABX0SJS9_9ACTN</name>
<evidence type="ECO:0000256" key="1">
    <source>
        <dbReference type="ARBA" id="ARBA00004651"/>
    </source>
</evidence>
<keyword evidence="3 5" id="KW-1133">Transmembrane helix</keyword>
<dbReference type="PROSITE" id="PS50850">
    <property type="entry name" value="MFS"/>
    <property type="match status" value="1"/>
</dbReference>
<keyword evidence="2 5" id="KW-0812">Transmembrane</keyword>
<feature type="transmembrane region" description="Helical" evidence="5">
    <location>
        <begin position="138"/>
        <end position="164"/>
    </location>
</feature>
<gene>
    <name evidence="7" type="ORF">FB473_002932</name>
</gene>
<evidence type="ECO:0000256" key="2">
    <source>
        <dbReference type="ARBA" id="ARBA00022692"/>
    </source>
</evidence>
<dbReference type="InterPro" id="IPR011701">
    <property type="entry name" value="MFS"/>
</dbReference>
<protein>
    <submittedName>
        <fullName evidence="7">Sugar phosphate permease</fullName>
    </submittedName>
</protein>
<dbReference type="InterPro" id="IPR050327">
    <property type="entry name" value="Proton-linked_MCT"/>
</dbReference>
<feature type="transmembrane region" description="Helical" evidence="5">
    <location>
        <begin position="353"/>
        <end position="376"/>
    </location>
</feature>
<comment type="caution">
    <text evidence="7">The sequence shown here is derived from an EMBL/GenBank/DDBJ whole genome shotgun (WGS) entry which is preliminary data.</text>
</comment>
<accession>A0ABX0SJS9</accession>
<feature type="transmembrane region" description="Helical" evidence="5">
    <location>
        <begin position="170"/>
        <end position="192"/>
    </location>
</feature>
<evidence type="ECO:0000313" key="8">
    <source>
        <dbReference type="Proteomes" id="UP000749311"/>
    </source>
</evidence>
<dbReference type="InterPro" id="IPR036259">
    <property type="entry name" value="MFS_trans_sf"/>
</dbReference>
<dbReference type="EMBL" id="JAAMOZ010000002">
    <property type="protein sequence ID" value="NIH58240.1"/>
    <property type="molecule type" value="Genomic_DNA"/>
</dbReference>
<dbReference type="Pfam" id="PF07690">
    <property type="entry name" value="MFS_1"/>
    <property type="match status" value="1"/>
</dbReference>
<feature type="transmembrane region" description="Helical" evidence="5">
    <location>
        <begin position="79"/>
        <end position="101"/>
    </location>
</feature>